<name>A0A7S3XJY5_HETAK</name>
<evidence type="ECO:0000259" key="4">
    <source>
        <dbReference type="PROSITE" id="PS50102"/>
    </source>
</evidence>
<dbReference type="InterPro" id="IPR000504">
    <property type="entry name" value="RRM_dom"/>
</dbReference>
<dbReference type="PROSITE" id="PS50102">
    <property type="entry name" value="RRM"/>
    <property type="match status" value="1"/>
</dbReference>
<organism evidence="5">
    <name type="scientific">Heterosigma akashiwo</name>
    <name type="common">Chromophytic alga</name>
    <name type="synonym">Heterosigma carterae</name>
    <dbReference type="NCBI Taxonomy" id="2829"/>
    <lineage>
        <taxon>Eukaryota</taxon>
        <taxon>Sar</taxon>
        <taxon>Stramenopiles</taxon>
        <taxon>Ochrophyta</taxon>
        <taxon>Raphidophyceae</taxon>
        <taxon>Chattonellales</taxon>
        <taxon>Chattonellaceae</taxon>
        <taxon>Heterosigma</taxon>
    </lineage>
</organism>
<dbReference type="CDD" id="cd12320">
    <property type="entry name" value="RRM6_RBM19_RRM5_MRD1"/>
    <property type="match status" value="1"/>
</dbReference>
<reference evidence="5" key="1">
    <citation type="submission" date="2021-01" db="EMBL/GenBank/DDBJ databases">
        <authorList>
            <person name="Corre E."/>
            <person name="Pelletier E."/>
            <person name="Niang G."/>
            <person name="Scheremetjew M."/>
            <person name="Finn R."/>
            <person name="Kale V."/>
            <person name="Holt S."/>
            <person name="Cochrane G."/>
            <person name="Meng A."/>
            <person name="Brown T."/>
            <person name="Cohen L."/>
        </authorList>
    </citation>
    <scope>NUCLEOTIDE SEQUENCE</scope>
    <source>
        <strain evidence="5">CCMP3107</strain>
    </source>
</reference>
<dbReference type="InterPro" id="IPR012677">
    <property type="entry name" value="Nucleotide-bd_a/b_plait_sf"/>
</dbReference>
<feature type="domain" description="RRM" evidence="4">
    <location>
        <begin position="43"/>
        <end position="120"/>
    </location>
</feature>
<protein>
    <recommendedName>
        <fullName evidence="4">RRM domain-containing protein</fullName>
    </recommendedName>
</protein>
<feature type="region of interest" description="Disordered" evidence="3">
    <location>
        <begin position="15"/>
        <end position="42"/>
    </location>
</feature>
<dbReference type="PANTHER" id="PTHR10352">
    <property type="entry name" value="EUKARYOTIC TRANSLATION INITIATION FACTOR 3 SUBUNIT G"/>
    <property type="match status" value="1"/>
</dbReference>
<dbReference type="InterPro" id="IPR035979">
    <property type="entry name" value="RBD_domain_sf"/>
</dbReference>
<sequence>METAMKEMQNYKLEGHALQLKPSSAKKSSGHPENAPKSDEQSTKIMVRNLAFQATAKEVRALFSEFGELKKVRLPKKFDGNNRGFAFVEFLTAKEARAAFSALASTHLYGRHLVLEWAQEDAGVEELRGKAARAAGLMSGGDGSGGARKKRKADAIFEDLF</sequence>
<dbReference type="SUPFAM" id="SSF54928">
    <property type="entry name" value="RNA-binding domain, RBD"/>
    <property type="match status" value="1"/>
</dbReference>
<gene>
    <name evidence="5" type="ORF">HAKA00212_LOCUS1599</name>
</gene>
<dbReference type="SMART" id="SM00360">
    <property type="entry name" value="RRM"/>
    <property type="match status" value="1"/>
</dbReference>
<proteinExistence type="predicted"/>
<evidence type="ECO:0000256" key="1">
    <source>
        <dbReference type="ARBA" id="ARBA00022884"/>
    </source>
</evidence>
<dbReference type="EMBL" id="HBIU01004342">
    <property type="protein sequence ID" value="CAE0622936.1"/>
    <property type="molecule type" value="Transcribed_RNA"/>
</dbReference>
<dbReference type="AlphaFoldDB" id="A0A7S3XJY5"/>
<evidence type="ECO:0000256" key="3">
    <source>
        <dbReference type="SAM" id="MobiDB-lite"/>
    </source>
</evidence>
<evidence type="ECO:0000256" key="2">
    <source>
        <dbReference type="PROSITE-ProRule" id="PRU00176"/>
    </source>
</evidence>
<dbReference type="GO" id="GO:0003723">
    <property type="term" value="F:RNA binding"/>
    <property type="evidence" value="ECO:0007669"/>
    <property type="project" value="UniProtKB-UniRule"/>
</dbReference>
<accession>A0A7S3XJY5</accession>
<evidence type="ECO:0000313" key="5">
    <source>
        <dbReference type="EMBL" id="CAE0622936.1"/>
    </source>
</evidence>
<keyword evidence="1 2" id="KW-0694">RNA-binding</keyword>
<dbReference type="Gene3D" id="3.30.70.330">
    <property type="match status" value="1"/>
</dbReference>
<dbReference type="Pfam" id="PF00076">
    <property type="entry name" value="RRM_1"/>
    <property type="match status" value="1"/>
</dbReference>